<dbReference type="PANTHER" id="PTHR44259">
    <property type="entry name" value="OS07G0183000 PROTEIN-RELATED"/>
    <property type="match status" value="1"/>
</dbReference>
<accession>A0A6P6TZR0</accession>
<dbReference type="Proteomes" id="UP001652660">
    <property type="component" value="Chromosome 8c"/>
</dbReference>
<reference evidence="3" key="2">
    <citation type="submission" date="2025-08" db="UniProtKB">
        <authorList>
            <consortium name="RefSeq"/>
        </authorList>
    </citation>
    <scope>IDENTIFICATION</scope>
    <source>
        <tissue evidence="3">Leaves</tissue>
    </source>
</reference>
<keyword evidence="2" id="KW-1185">Reference proteome</keyword>
<proteinExistence type="predicted"/>
<gene>
    <name evidence="3" type="primary">LOC113706237</name>
</gene>
<dbReference type="PANTHER" id="PTHR44259:SF108">
    <property type="entry name" value="F-BOX PROTEIN SKIP23-LIKE"/>
    <property type="match status" value="1"/>
</dbReference>
<dbReference type="InterPro" id="IPR005174">
    <property type="entry name" value="KIB1-4_b-propeller"/>
</dbReference>
<dbReference type="Pfam" id="PF03478">
    <property type="entry name" value="Beta-prop_KIB1-4"/>
    <property type="match status" value="1"/>
</dbReference>
<evidence type="ECO:0000259" key="1">
    <source>
        <dbReference type="Pfam" id="PF03478"/>
    </source>
</evidence>
<name>A0A6P6TZR0_COFAR</name>
<protein>
    <recommendedName>
        <fullName evidence="1">KIB1-4 beta-propeller domain-containing protein</fullName>
    </recommendedName>
</protein>
<dbReference type="AlphaFoldDB" id="A0A6P6TZR0"/>
<dbReference type="GeneID" id="113706237"/>
<dbReference type="InterPro" id="IPR050942">
    <property type="entry name" value="F-box_BR-signaling"/>
</dbReference>
<sequence length="218" mass="24274">MEGFLAFRGVCTSWRAAAGEATFNKTWPGPPWIMLAENKEGADREFYSLAKGRNCSRLFLPEAREKKCMESRGWFIALGVSGEMSLLHPFSRAQIELPHITTFPERAVLSASPSETSDYVVMVVHGGGQYLGYWRPGDESWTGIESRRAPDHHPTVAKNPFCMDPEFKDGTSISRCRLYLLAESSPSAAGDDQLFIVARDGIYVRDDGEYGGREISLI</sequence>
<feature type="domain" description="KIB1-4 beta-propeller" evidence="1">
    <location>
        <begin position="46"/>
        <end position="182"/>
    </location>
</feature>
<reference evidence="2" key="1">
    <citation type="journal article" date="2025" name="Foods">
        <title>Unveiling the Microbial Signatures of Arabica Coffee Cherries: Insights into Ripeness Specific Diversity, Functional Traits, and Implications for Quality and Safety.</title>
        <authorList>
            <consortium name="RefSeq"/>
            <person name="Tenea G.N."/>
            <person name="Cifuentes V."/>
            <person name="Reyes P."/>
            <person name="Cevallos-Vallejos M."/>
        </authorList>
    </citation>
    <scope>NUCLEOTIDE SEQUENCE [LARGE SCALE GENOMIC DNA]</scope>
</reference>
<evidence type="ECO:0000313" key="2">
    <source>
        <dbReference type="Proteomes" id="UP001652660"/>
    </source>
</evidence>
<organism evidence="2 3">
    <name type="scientific">Coffea arabica</name>
    <name type="common">Arabian coffee</name>
    <dbReference type="NCBI Taxonomy" id="13443"/>
    <lineage>
        <taxon>Eukaryota</taxon>
        <taxon>Viridiplantae</taxon>
        <taxon>Streptophyta</taxon>
        <taxon>Embryophyta</taxon>
        <taxon>Tracheophyta</taxon>
        <taxon>Spermatophyta</taxon>
        <taxon>Magnoliopsida</taxon>
        <taxon>eudicotyledons</taxon>
        <taxon>Gunneridae</taxon>
        <taxon>Pentapetalae</taxon>
        <taxon>asterids</taxon>
        <taxon>lamiids</taxon>
        <taxon>Gentianales</taxon>
        <taxon>Rubiaceae</taxon>
        <taxon>Ixoroideae</taxon>
        <taxon>Gardenieae complex</taxon>
        <taxon>Bertiereae - Coffeeae clade</taxon>
        <taxon>Coffeeae</taxon>
        <taxon>Coffea</taxon>
    </lineage>
</organism>
<evidence type="ECO:0000313" key="3">
    <source>
        <dbReference type="RefSeq" id="XP_027083920.1"/>
    </source>
</evidence>
<dbReference type="RefSeq" id="XP_027083920.1">
    <property type="nucleotide sequence ID" value="XM_027228119.1"/>
</dbReference>
<dbReference type="OrthoDB" id="642536at2759"/>